<comment type="subcellular location">
    <subcellularLocation>
        <location evidence="1">Membrane</location>
        <topology evidence="1">Multi-pass membrane protein</topology>
    </subcellularLocation>
</comment>
<feature type="non-terminal residue" evidence="6">
    <location>
        <position position="198"/>
    </location>
</feature>
<dbReference type="GO" id="GO:0022857">
    <property type="term" value="F:transmembrane transporter activity"/>
    <property type="evidence" value="ECO:0007669"/>
    <property type="project" value="TreeGrafter"/>
</dbReference>
<dbReference type="InterPro" id="IPR027378">
    <property type="entry name" value="Nucleotide_channel_N"/>
</dbReference>
<feature type="non-terminal residue" evidence="6">
    <location>
        <position position="1"/>
    </location>
</feature>
<evidence type="ECO:0000313" key="7">
    <source>
        <dbReference type="Proteomes" id="UP000700334"/>
    </source>
</evidence>
<evidence type="ECO:0000256" key="3">
    <source>
        <dbReference type="ARBA" id="ARBA00022989"/>
    </source>
</evidence>
<dbReference type="PANTHER" id="PTHR11662">
    <property type="entry name" value="SOLUTE CARRIER FAMILY 17"/>
    <property type="match status" value="1"/>
</dbReference>
<dbReference type="GO" id="GO:0016324">
    <property type="term" value="C:apical plasma membrane"/>
    <property type="evidence" value="ECO:0007669"/>
    <property type="project" value="TreeGrafter"/>
</dbReference>
<keyword evidence="2 5" id="KW-0812">Transmembrane</keyword>
<feature type="transmembrane region" description="Helical" evidence="5">
    <location>
        <begin position="54"/>
        <end position="73"/>
    </location>
</feature>
<dbReference type="PANTHER" id="PTHR11662:SF284">
    <property type="entry name" value="SMALL INTESTINE URATE EXPORTER-RELATED"/>
    <property type="match status" value="1"/>
</dbReference>
<feature type="transmembrane region" description="Helical" evidence="5">
    <location>
        <begin position="23"/>
        <end position="48"/>
    </location>
</feature>
<dbReference type="GO" id="GO:0006820">
    <property type="term" value="P:monoatomic anion transport"/>
    <property type="evidence" value="ECO:0007669"/>
    <property type="project" value="TreeGrafter"/>
</dbReference>
<keyword evidence="4 5" id="KW-0472">Membrane</keyword>
<dbReference type="InterPro" id="IPR050382">
    <property type="entry name" value="MFS_Na/Anion_cotransporter"/>
</dbReference>
<comment type="caution">
    <text evidence="6">The sequence shown here is derived from an EMBL/GenBank/DDBJ whole genome shotgun (WGS) entry which is preliminary data.</text>
</comment>
<proteinExistence type="predicted"/>
<dbReference type="AlphaFoldDB" id="A0A8J6DFQ7"/>
<sequence length="198" mass="21832">TPVYDWNTEIQGIILSSINNGSFLAPIPVGYVAGIFGAKYVVGIGLLISSVLTLFTPLAADAGVTLLIVLCILQRHSLGTKIFAKYEWNIYKLPRESVAHTLALSGIGCSCSFLWFLLVFEDPMNHPFISTGEKEYIMASLTEQSSFPGCSVPIKAMVTSLPLWAILVSGFCIYWCNNIMATYMPTYIKTVLEVNIRY</sequence>
<dbReference type="OrthoDB" id="2985014at2759"/>
<evidence type="ECO:0000256" key="5">
    <source>
        <dbReference type="SAM" id="Phobius"/>
    </source>
</evidence>
<dbReference type="Gene3D" id="1.20.120.540">
    <property type="entry name" value="Voltage-gated potassium channels"/>
    <property type="match status" value="1"/>
</dbReference>
<dbReference type="EMBL" id="JAGFMF010012090">
    <property type="protein sequence ID" value="KAG8507832.1"/>
    <property type="molecule type" value="Genomic_DNA"/>
</dbReference>
<keyword evidence="3 5" id="KW-1133">Transmembrane helix</keyword>
<keyword evidence="7" id="KW-1185">Reference proteome</keyword>
<feature type="transmembrane region" description="Helical" evidence="5">
    <location>
        <begin position="98"/>
        <end position="118"/>
    </location>
</feature>
<dbReference type="SUPFAM" id="SSF103473">
    <property type="entry name" value="MFS general substrate transporter"/>
    <property type="match status" value="1"/>
</dbReference>
<evidence type="ECO:0000256" key="4">
    <source>
        <dbReference type="ARBA" id="ARBA00023136"/>
    </source>
</evidence>
<feature type="transmembrane region" description="Helical" evidence="5">
    <location>
        <begin position="161"/>
        <end position="180"/>
    </location>
</feature>
<name>A0A8J6DFQ7_GALPY</name>
<dbReference type="InterPro" id="IPR036259">
    <property type="entry name" value="MFS_trans_sf"/>
</dbReference>
<evidence type="ECO:0000256" key="1">
    <source>
        <dbReference type="ARBA" id="ARBA00004141"/>
    </source>
</evidence>
<organism evidence="6 7">
    <name type="scientific">Galemys pyrenaicus</name>
    <name type="common">Iberian desman</name>
    <name type="synonym">Pyrenean desman</name>
    <dbReference type="NCBI Taxonomy" id="202257"/>
    <lineage>
        <taxon>Eukaryota</taxon>
        <taxon>Metazoa</taxon>
        <taxon>Chordata</taxon>
        <taxon>Craniata</taxon>
        <taxon>Vertebrata</taxon>
        <taxon>Euteleostomi</taxon>
        <taxon>Mammalia</taxon>
        <taxon>Eutheria</taxon>
        <taxon>Laurasiatheria</taxon>
        <taxon>Eulipotyphla</taxon>
        <taxon>Talpidae</taxon>
        <taxon>Galemys</taxon>
    </lineage>
</organism>
<evidence type="ECO:0000256" key="2">
    <source>
        <dbReference type="ARBA" id="ARBA00022692"/>
    </source>
</evidence>
<accession>A0A8J6DFQ7</accession>
<protein>
    <submittedName>
        <fullName evidence="6">Putative small intestine urate exporter</fullName>
    </submittedName>
</protein>
<dbReference type="Proteomes" id="UP000700334">
    <property type="component" value="Unassembled WGS sequence"/>
</dbReference>
<dbReference type="GO" id="GO:0044341">
    <property type="term" value="P:sodium-dependent phosphate transport"/>
    <property type="evidence" value="ECO:0007669"/>
    <property type="project" value="TreeGrafter"/>
</dbReference>
<gene>
    <name evidence="6" type="ORF">J0S82_019378</name>
</gene>
<reference evidence="6" key="1">
    <citation type="journal article" date="2021" name="Evol. Appl.">
        <title>The genome of the Pyrenean desman and the effects of bottlenecks and inbreeding on the genomic landscape of an endangered species.</title>
        <authorList>
            <person name="Escoda L."/>
            <person name="Castresana J."/>
        </authorList>
    </citation>
    <scope>NUCLEOTIDE SEQUENCE</scope>
    <source>
        <strain evidence="6">IBE-C5619</strain>
    </source>
</reference>
<evidence type="ECO:0000313" key="6">
    <source>
        <dbReference type="EMBL" id="KAG8507832.1"/>
    </source>
</evidence>